<dbReference type="InterPro" id="IPR013976">
    <property type="entry name" value="HDOD"/>
</dbReference>
<dbReference type="PROSITE" id="PS51833">
    <property type="entry name" value="HDOD"/>
    <property type="match status" value="1"/>
</dbReference>
<reference evidence="3" key="1">
    <citation type="submission" date="2017-05" db="EMBL/GenBank/DDBJ databases">
        <authorList>
            <person name="Giani T."/>
            <person name="Arena F."/>
            <person name="Pollini S."/>
            <person name="Di Pilato V."/>
            <person name="D'Andrea M.M."/>
            <person name="Henrici De Angelis L."/>
            <person name="Bassetti M."/>
            <person name="Rossolini G.M."/>
        </authorList>
    </citation>
    <scope>NUCLEOTIDE SEQUENCE [LARGE SCALE GENOMIC DNA]</scope>
    <source>
        <strain evidence="3">S567_C10_BS</strain>
    </source>
</reference>
<sequence>MDDVSEQTLRALLKAVEDDEVALPTLPEVALKVREAAELPDVTIARLAGVIGTDTALTARMLKVVNSPLLRSGWEITDLQAAIGRLGVIYTSNLAVGLAMEQMFRSKSKALDKKLREVWRKSLVVAGVCHAICKRRSDLSADQAILAGLVHMIGVLPILTYIDKHSLRVSPAELDYVINHVHPVIGHRILAQWDFPAQLADVPSSFSDLSRRSEQLDYVDVVQAACIISNQGSSGPFGGVDWETSHALLALGLKRSDAGLYLEEASVLAG</sequence>
<dbReference type="Pfam" id="PF08668">
    <property type="entry name" value="HDOD"/>
    <property type="match status" value="1"/>
</dbReference>
<dbReference type="GO" id="GO:0016301">
    <property type="term" value="F:kinase activity"/>
    <property type="evidence" value="ECO:0007669"/>
    <property type="project" value="UniProtKB-KW"/>
</dbReference>
<protein>
    <submittedName>
        <fullName evidence="2">Histidine kinase</fullName>
    </submittedName>
</protein>
<name>A0A241XSD1_PSEAI</name>
<evidence type="ECO:0000259" key="1">
    <source>
        <dbReference type="PROSITE" id="PS51833"/>
    </source>
</evidence>
<dbReference type="PANTHER" id="PTHR33525:SF3">
    <property type="entry name" value="RIBONUCLEASE Y"/>
    <property type="match status" value="1"/>
</dbReference>
<evidence type="ECO:0000313" key="2">
    <source>
        <dbReference type="EMBL" id="OTI63411.1"/>
    </source>
</evidence>
<accession>A0A241XSD1</accession>
<dbReference type="SUPFAM" id="SSF109604">
    <property type="entry name" value="HD-domain/PDEase-like"/>
    <property type="match status" value="1"/>
</dbReference>
<dbReference type="InterPro" id="IPR052340">
    <property type="entry name" value="RNase_Y/CdgJ"/>
</dbReference>
<dbReference type="EMBL" id="NFFZ01000004">
    <property type="protein sequence ID" value="OTI63411.1"/>
    <property type="molecule type" value="Genomic_DNA"/>
</dbReference>
<dbReference type="Gene3D" id="1.10.3210.10">
    <property type="entry name" value="Hypothetical protein af1432"/>
    <property type="match status" value="1"/>
</dbReference>
<keyword evidence="2" id="KW-0808">Transferase</keyword>
<proteinExistence type="predicted"/>
<comment type="caution">
    <text evidence="2">The sequence shown here is derived from an EMBL/GenBank/DDBJ whole genome shotgun (WGS) entry which is preliminary data.</text>
</comment>
<keyword evidence="2" id="KW-0418">Kinase</keyword>
<organism evidence="2 3">
    <name type="scientific">Pseudomonas aeruginosa</name>
    <dbReference type="NCBI Taxonomy" id="287"/>
    <lineage>
        <taxon>Bacteria</taxon>
        <taxon>Pseudomonadati</taxon>
        <taxon>Pseudomonadota</taxon>
        <taxon>Gammaproteobacteria</taxon>
        <taxon>Pseudomonadales</taxon>
        <taxon>Pseudomonadaceae</taxon>
        <taxon>Pseudomonas</taxon>
    </lineage>
</organism>
<dbReference type="PANTHER" id="PTHR33525">
    <property type="match status" value="1"/>
</dbReference>
<feature type="domain" description="HDOD" evidence="1">
    <location>
        <begin position="23"/>
        <end position="209"/>
    </location>
</feature>
<dbReference type="AlphaFoldDB" id="A0A241XSD1"/>
<dbReference type="Proteomes" id="UP000194857">
    <property type="component" value="Unassembled WGS sequence"/>
</dbReference>
<evidence type="ECO:0000313" key="3">
    <source>
        <dbReference type="Proteomes" id="UP000194857"/>
    </source>
</evidence>
<gene>
    <name evidence="2" type="ORF">CAZ10_09080</name>
</gene>